<evidence type="ECO:0000313" key="2">
    <source>
        <dbReference type="Proteomes" id="UP000492821"/>
    </source>
</evidence>
<proteinExistence type="predicted"/>
<reference evidence="2" key="1">
    <citation type="journal article" date="2013" name="Genetics">
        <title>The draft genome and transcriptome of Panagrellus redivivus are shaped by the harsh demands of a free-living lifestyle.</title>
        <authorList>
            <person name="Srinivasan J."/>
            <person name="Dillman A.R."/>
            <person name="Macchietto M.G."/>
            <person name="Heikkinen L."/>
            <person name="Lakso M."/>
            <person name="Fracchia K.M."/>
            <person name="Antoshechkin I."/>
            <person name="Mortazavi A."/>
            <person name="Wong G."/>
            <person name="Sternberg P.W."/>
        </authorList>
    </citation>
    <scope>NUCLEOTIDE SEQUENCE [LARGE SCALE GENOMIC DNA]</scope>
    <source>
        <strain evidence="2">MT8872</strain>
    </source>
</reference>
<dbReference type="AlphaFoldDB" id="A0A7E4WD62"/>
<dbReference type="Proteomes" id="UP000492821">
    <property type="component" value="Unassembled WGS sequence"/>
</dbReference>
<reference evidence="3" key="2">
    <citation type="submission" date="2020-10" db="UniProtKB">
        <authorList>
            <consortium name="WormBaseParasite"/>
        </authorList>
    </citation>
    <scope>IDENTIFICATION</scope>
</reference>
<evidence type="ECO:0000313" key="3">
    <source>
        <dbReference type="WBParaSite" id="Pan_g9817.t1"/>
    </source>
</evidence>
<protein>
    <submittedName>
        <fullName evidence="3">Recep_L_domain domain-containing protein</fullName>
    </submittedName>
</protein>
<feature type="region of interest" description="Disordered" evidence="1">
    <location>
        <begin position="307"/>
        <end position="330"/>
    </location>
</feature>
<sequence length="330" mass="37179">MHMLVCAFTGLCVYIMPFPITKLPYGLRARLNELSSPAERYYFQVAGGNIPICPPRLQRLETKERTAFLSDDETGQIVARGSKPNSSVRKNIKLRGDKLTECIDHITFDDFNLEDLKSLDMKHLILSPKTLILDGCDISVEFFTQMSSMVHSSVKAIQIDAAEGVLSIADTLRLFPDLEVLRMQNVSSATPWLADLMATPECKLVELEITGLYKDILTFTAKELTDYFRTINRSLHILLDFSEDDEPGKMDTQRKLHRDLKKTMKCVDGWTSVPPGPRLTVISSDNDNIRAYYLTVLLPLKYGAKRRRHGSSDSLPSGGPKKTFKKESSV</sequence>
<name>A0A7E4WD62_PANRE</name>
<organism evidence="2 3">
    <name type="scientific">Panagrellus redivivus</name>
    <name type="common">Microworm</name>
    <dbReference type="NCBI Taxonomy" id="6233"/>
    <lineage>
        <taxon>Eukaryota</taxon>
        <taxon>Metazoa</taxon>
        <taxon>Ecdysozoa</taxon>
        <taxon>Nematoda</taxon>
        <taxon>Chromadorea</taxon>
        <taxon>Rhabditida</taxon>
        <taxon>Tylenchina</taxon>
        <taxon>Panagrolaimomorpha</taxon>
        <taxon>Panagrolaimoidea</taxon>
        <taxon>Panagrolaimidae</taxon>
        <taxon>Panagrellus</taxon>
    </lineage>
</organism>
<dbReference type="WBParaSite" id="Pan_g9817.t1">
    <property type="protein sequence ID" value="Pan_g9817.t1"/>
    <property type="gene ID" value="Pan_g9817"/>
</dbReference>
<evidence type="ECO:0000256" key="1">
    <source>
        <dbReference type="SAM" id="MobiDB-lite"/>
    </source>
</evidence>
<accession>A0A7E4WD62</accession>
<keyword evidence="2" id="KW-1185">Reference proteome</keyword>